<reference evidence="2 4" key="3">
    <citation type="journal article" date="2017" name="Antonie Van Leeuwenhoek">
        <title>Rhizobium rhizosphaerae sp. nov., a novel species isolated from rice rhizosphere.</title>
        <authorList>
            <person name="Zhao J.J."/>
            <person name="Zhang J."/>
            <person name="Zhang R.J."/>
            <person name="Zhang C.W."/>
            <person name="Yin H.Q."/>
            <person name="Zhang X.X."/>
        </authorList>
    </citation>
    <scope>NUCLEOTIDE SEQUENCE [LARGE SCALE GENOMIC DNA]</scope>
    <source>
        <strain evidence="2 4">RD15</strain>
    </source>
</reference>
<evidence type="ECO:0000313" key="2">
    <source>
        <dbReference type="EMBL" id="OQP86105.1"/>
    </source>
</evidence>
<dbReference type="EMBL" id="MSPX01000009">
    <property type="protein sequence ID" value="OQP86105.1"/>
    <property type="molecule type" value="Genomic_DNA"/>
</dbReference>
<comment type="caution">
    <text evidence="1">The sequence shown here is derived from an EMBL/GenBank/DDBJ whole genome shotgun (WGS) entry which is preliminary data.</text>
</comment>
<accession>A0A1Q9AG64</accession>
<dbReference type="Proteomes" id="UP000186143">
    <property type="component" value="Unassembled WGS sequence"/>
</dbReference>
<proteinExistence type="predicted"/>
<dbReference type="EMBL" id="MKIO01000037">
    <property type="protein sequence ID" value="OLP53978.1"/>
    <property type="molecule type" value="Genomic_DNA"/>
</dbReference>
<dbReference type="AlphaFoldDB" id="A0A1Q9AG64"/>
<organism evidence="1 3">
    <name type="scientific">Xaviernesmea rhizosphaerae</name>
    <dbReference type="NCBI Taxonomy" id="1672749"/>
    <lineage>
        <taxon>Bacteria</taxon>
        <taxon>Pseudomonadati</taxon>
        <taxon>Pseudomonadota</taxon>
        <taxon>Alphaproteobacteria</taxon>
        <taxon>Hyphomicrobiales</taxon>
        <taxon>Rhizobiaceae</taxon>
        <taxon>Rhizobium/Agrobacterium group</taxon>
        <taxon>Xaviernesmea</taxon>
    </lineage>
</organism>
<name>A0A1Q9AG64_9HYPH</name>
<gene>
    <name evidence="1" type="ORF">BJF92_09525</name>
    <name evidence="2" type="ORF">BTR14_11975</name>
</gene>
<reference evidence="2" key="2">
    <citation type="submission" date="2016-12" db="EMBL/GenBank/DDBJ databases">
        <authorList>
            <person name="Zhang X."/>
            <person name="Zhao J."/>
        </authorList>
    </citation>
    <scope>NUCLEOTIDE SEQUENCE</scope>
    <source>
        <strain evidence="2">RD15</strain>
    </source>
</reference>
<dbReference type="Proteomes" id="UP000192652">
    <property type="component" value="Unassembled WGS sequence"/>
</dbReference>
<evidence type="ECO:0000313" key="1">
    <source>
        <dbReference type="EMBL" id="OLP53978.1"/>
    </source>
</evidence>
<keyword evidence="4" id="KW-1185">Reference proteome</keyword>
<dbReference type="RefSeq" id="WP_075635918.1">
    <property type="nucleotide sequence ID" value="NZ_MKIO01000037.1"/>
</dbReference>
<reference evidence="1 3" key="1">
    <citation type="submission" date="2016-09" db="EMBL/GenBank/DDBJ databases">
        <title>Rhizobium sp. nov., a novel species isolated from the rice rhizosphere.</title>
        <authorList>
            <person name="Zhao J."/>
            <person name="Zhang X."/>
        </authorList>
    </citation>
    <scope>NUCLEOTIDE SEQUENCE [LARGE SCALE GENOMIC DNA]</scope>
    <source>
        <strain evidence="1 3">MH17</strain>
    </source>
</reference>
<evidence type="ECO:0000313" key="3">
    <source>
        <dbReference type="Proteomes" id="UP000186143"/>
    </source>
</evidence>
<dbReference type="OrthoDB" id="514770at2"/>
<protein>
    <recommendedName>
        <fullName evidence="5">Type II toxin-antitoxin system ParD family antitoxin</fullName>
    </recommendedName>
</protein>
<sequence>MAEIAPKLIALPPDLAERVEAKLRSGRYDTEESVLRESLSALDERDDAMEAWLRDEVAPAYDAAMADPGRAVGLDAVRDRLHAHIGTILSKSRQ</sequence>
<evidence type="ECO:0000313" key="4">
    <source>
        <dbReference type="Proteomes" id="UP000192652"/>
    </source>
</evidence>
<dbReference type="STRING" id="1672749.BJF92_09525"/>
<dbReference type="Gene3D" id="6.10.10.120">
    <property type="entry name" value="Antitoxin ParD1-like"/>
    <property type="match status" value="1"/>
</dbReference>
<evidence type="ECO:0008006" key="5">
    <source>
        <dbReference type="Google" id="ProtNLM"/>
    </source>
</evidence>
<dbReference type="InterPro" id="IPR038296">
    <property type="entry name" value="ParD_sf"/>
</dbReference>